<evidence type="ECO:0000256" key="1">
    <source>
        <dbReference type="SAM" id="SignalP"/>
    </source>
</evidence>
<keyword evidence="3" id="KW-1185">Reference proteome</keyword>
<reference evidence="2 3" key="1">
    <citation type="submission" date="2022-05" db="EMBL/GenBank/DDBJ databases">
        <authorList>
            <consortium name="Genoscope - CEA"/>
            <person name="William W."/>
        </authorList>
    </citation>
    <scope>NUCLEOTIDE SEQUENCE [LARGE SCALE GENOMIC DNA]</scope>
</reference>
<evidence type="ECO:0000313" key="3">
    <source>
        <dbReference type="Proteomes" id="UP001159427"/>
    </source>
</evidence>
<protein>
    <recommendedName>
        <fullName evidence="4">Ig-like domain-containing protein</fullName>
    </recommendedName>
</protein>
<gene>
    <name evidence="2" type="ORF">PEVE_00025380</name>
</gene>
<accession>A0ABN8SQN6</accession>
<dbReference type="Proteomes" id="UP001159427">
    <property type="component" value="Unassembled WGS sequence"/>
</dbReference>
<evidence type="ECO:0008006" key="4">
    <source>
        <dbReference type="Google" id="ProtNLM"/>
    </source>
</evidence>
<proteinExistence type="predicted"/>
<dbReference type="PROSITE" id="PS51257">
    <property type="entry name" value="PROKAR_LIPOPROTEIN"/>
    <property type="match status" value="1"/>
</dbReference>
<name>A0ABN8SQN6_9CNID</name>
<comment type="caution">
    <text evidence="2">The sequence shown here is derived from an EMBL/GenBank/DDBJ whole genome shotgun (WGS) entry which is preliminary data.</text>
</comment>
<feature type="chain" id="PRO_5047241201" description="Ig-like domain-containing protein" evidence="1">
    <location>
        <begin position="24"/>
        <end position="415"/>
    </location>
</feature>
<keyword evidence="1" id="KW-0732">Signal</keyword>
<dbReference type="EMBL" id="CALNXI010003412">
    <property type="protein sequence ID" value="CAH3193190.1"/>
    <property type="molecule type" value="Genomic_DNA"/>
</dbReference>
<feature type="signal peptide" evidence="1">
    <location>
        <begin position="1"/>
        <end position="23"/>
    </location>
</feature>
<organism evidence="2 3">
    <name type="scientific">Porites evermanni</name>
    <dbReference type="NCBI Taxonomy" id="104178"/>
    <lineage>
        <taxon>Eukaryota</taxon>
        <taxon>Metazoa</taxon>
        <taxon>Cnidaria</taxon>
        <taxon>Anthozoa</taxon>
        <taxon>Hexacorallia</taxon>
        <taxon>Scleractinia</taxon>
        <taxon>Fungiina</taxon>
        <taxon>Poritidae</taxon>
        <taxon>Porites</taxon>
    </lineage>
</organism>
<sequence length="415" mass="45652">MKFLSLAVFVGLLLAACVSCSEAAKSSNNMYNSRRKTISSGDLIILKSAHSSYSKLSLSCNTSGCQWTHCPSNDAEVSSSCSPENAEFKITARGETLGKPIESGEKVSLIIRKYGPQYKLTCGKSSTAQCHLASFKGDMTGNNWLIYDNATFQIFSKEAEDSTPIHNGDVAFTESSSSMKFLGETVLVALIFLGGVNCLDSVVINSNNLQVSFSVPIEDVWTDLSRVHRYPVIKSGDQIVLRSAHSSYSTYLLYCDTNCELGNCSGSQSMTKSLWSSCSSYSKFYITAFGRVNGEAINSGDTVSLSSYAFGSSYRLRCTSSNTWYCRVSSITSTMTGNQWLYYSYATFEIYAKNAVDGTPLQYGDVVGLKYPYYGSSYWMTYYSGYFRPRSCSSSSKTSCALENTYSGFRIFKKL</sequence>
<evidence type="ECO:0000313" key="2">
    <source>
        <dbReference type="EMBL" id="CAH3193190.1"/>
    </source>
</evidence>